<feature type="non-terminal residue" evidence="12">
    <location>
        <position position="694"/>
    </location>
</feature>
<evidence type="ECO:0000256" key="1">
    <source>
        <dbReference type="ARBA" id="ARBA00004127"/>
    </source>
</evidence>
<feature type="binding site" evidence="9">
    <location>
        <position position="42"/>
    </location>
    <ligand>
        <name>UDP-alpha-D-glucose</name>
        <dbReference type="ChEBI" id="CHEBI:58885"/>
    </ligand>
</feature>
<evidence type="ECO:0000256" key="6">
    <source>
        <dbReference type="ARBA" id="ARBA00023136"/>
    </source>
</evidence>
<feature type="binding site" evidence="9">
    <location>
        <position position="43"/>
    </location>
    <ligand>
        <name>UDP-alpha-D-glucose</name>
        <dbReference type="ChEBI" id="CHEBI:58885"/>
    </ligand>
</feature>
<feature type="transmembrane region" description="Helical" evidence="11">
    <location>
        <begin position="479"/>
        <end position="499"/>
    </location>
</feature>
<dbReference type="GO" id="GO:0016760">
    <property type="term" value="F:cellulose synthase (UDP-forming) activity"/>
    <property type="evidence" value="ECO:0007669"/>
    <property type="project" value="InterPro"/>
</dbReference>
<evidence type="ECO:0008006" key="14">
    <source>
        <dbReference type="Google" id="ProtNLM"/>
    </source>
</evidence>
<dbReference type="PANTHER" id="PTHR13301">
    <property type="entry name" value="X-BOX TRANSCRIPTION FACTOR-RELATED"/>
    <property type="match status" value="1"/>
</dbReference>
<dbReference type="GO" id="GO:0071555">
    <property type="term" value="P:cell wall organization"/>
    <property type="evidence" value="ECO:0007669"/>
    <property type="project" value="UniProtKB-KW"/>
</dbReference>
<dbReference type="SUPFAM" id="SSF53448">
    <property type="entry name" value="Nucleotide-diphospho-sugar transferases"/>
    <property type="match status" value="1"/>
</dbReference>
<organism evidence="12 13">
    <name type="scientific">Taxus chinensis</name>
    <name type="common">Chinese yew</name>
    <name type="synonym">Taxus wallichiana var. chinensis</name>
    <dbReference type="NCBI Taxonomy" id="29808"/>
    <lineage>
        <taxon>Eukaryota</taxon>
        <taxon>Viridiplantae</taxon>
        <taxon>Streptophyta</taxon>
        <taxon>Embryophyta</taxon>
        <taxon>Tracheophyta</taxon>
        <taxon>Spermatophyta</taxon>
        <taxon>Pinopsida</taxon>
        <taxon>Pinidae</taxon>
        <taxon>Conifers II</taxon>
        <taxon>Cupressales</taxon>
        <taxon>Taxaceae</taxon>
        <taxon>Taxus</taxon>
    </lineage>
</organism>
<dbReference type="EMBL" id="JAHRHJ020000007">
    <property type="protein sequence ID" value="KAH9307454.1"/>
    <property type="molecule type" value="Genomic_DNA"/>
</dbReference>
<evidence type="ECO:0000256" key="4">
    <source>
        <dbReference type="ARBA" id="ARBA00022692"/>
    </source>
</evidence>
<keyword evidence="6 11" id="KW-0472">Membrane</keyword>
<dbReference type="Gene3D" id="3.90.550.10">
    <property type="entry name" value="Spore Coat Polysaccharide Biosynthesis Protein SpsA, Chain A"/>
    <property type="match status" value="1"/>
</dbReference>
<feature type="binding site" evidence="10">
    <location>
        <position position="235"/>
    </location>
    <ligand>
        <name>Mn(2+)</name>
        <dbReference type="ChEBI" id="CHEBI:29035"/>
    </ligand>
</feature>
<feature type="active site" evidence="8">
    <location>
        <position position="408"/>
    </location>
</feature>
<feature type="transmembrane region" description="Helical" evidence="11">
    <location>
        <begin position="607"/>
        <end position="629"/>
    </location>
</feature>
<feature type="transmembrane region" description="Helical" evidence="11">
    <location>
        <begin position="667"/>
        <end position="688"/>
    </location>
</feature>
<keyword evidence="2" id="KW-0328">Glycosyltransferase</keyword>
<evidence type="ECO:0000256" key="10">
    <source>
        <dbReference type="PIRSR" id="PIRSR605150-3"/>
    </source>
</evidence>
<evidence type="ECO:0000256" key="3">
    <source>
        <dbReference type="ARBA" id="ARBA00022679"/>
    </source>
</evidence>
<dbReference type="InterPro" id="IPR005150">
    <property type="entry name" value="Cellulose_synth"/>
</dbReference>
<gene>
    <name evidence="12" type="ORF">KI387_035365</name>
</gene>
<evidence type="ECO:0000256" key="7">
    <source>
        <dbReference type="ARBA" id="ARBA00023316"/>
    </source>
</evidence>
<dbReference type="Pfam" id="PF03552">
    <property type="entry name" value="Cellulose_synt"/>
    <property type="match status" value="1"/>
</dbReference>
<evidence type="ECO:0000256" key="2">
    <source>
        <dbReference type="ARBA" id="ARBA00022676"/>
    </source>
</evidence>
<reference evidence="12 13" key="1">
    <citation type="journal article" date="2021" name="Nat. Plants">
        <title>The Taxus genome provides insights into paclitaxel biosynthesis.</title>
        <authorList>
            <person name="Xiong X."/>
            <person name="Gou J."/>
            <person name="Liao Q."/>
            <person name="Li Y."/>
            <person name="Zhou Q."/>
            <person name="Bi G."/>
            <person name="Li C."/>
            <person name="Du R."/>
            <person name="Wang X."/>
            <person name="Sun T."/>
            <person name="Guo L."/>
            <person name="Liang H."/>
            <person name="Lu P."/>
            <person name="Wu Y."/>
            <person name="Zhang Z."/>
            <person name="Ro D.K."/>
            <person name="Shang Y."/>
            <person name="Huang S."/>
            <person name="Yan J."/>
        </authorList>
    </citation>
    <scope>NUCLEOTIDE SEQUENCE [LARGE SCALE GENOMIC DNA]</scope>
    <source>
        <strain evidence="12">Ta-2019</strain>
    </source>
</reference>
<dbReference type="AlphaFoldDB" id="A0AA38FP68"/>
<feature type="active site" evidence="8">
    <location>
        <position position="72"/>
    </location>
</feature>
<comment type="subcellular location">
    <subcellularLocation>
        <location evidence="1">Endomembrane system</location>
        <topology evidence="1">Multi-pass membrane protein</topology>
    </subcellularLocation>
</comment>
<proteinExistence type="predicted"/>
<feature type="binding site" evidence="9">
    <location>
        <position position="72"/>
    </location>
    <ligand>
        <name>UDP-alpha-D-glucose</name>
        <dbReference type="ChEBI" id="CHEBI:58885"/>
    </ligand>
</feature>
<feature type="binding site" evidence="10">
    <location>
        <position position="211"/>
    </location>
    <ligand>
        <name>Mn(2+)</name>
        <dbReference type="ChEBI" id="CHEBI:29035"/>
    </ligand>
</feature>
<evidence type="ECO:0000313" key="12">
    <source>
        <dbReference type="EMBL" id="KAH9307454.1"/>
    </source>
</evidence>
<accession>A0AA38FP68</accession>
<dbReference type="Proteomes" id="UP000824469">
    <property type="component" value="Unassembled WGS sequence"/>
</dbReference>
<dbReference type="InterPro" id="IPR029044">
    <property type="entry name" value="Nucleotide-diphossugar_trans"/>
</dbReference>
<evidence type="ECO:0000256" key="8">
    <source>
        <dbReference type="PIRSR" id="PIRSR605150-1"/>
    </source>
</evidence>
<keyword evidence="4 11" id="KW-0812">Transmembrane</keyword>
<feature type="transmembrane region" description="Helical" evidence="11">
    <location>
        <begin position="641"/>
        <end position="661"/>
    </location>
</feature>
<evidence type="ECO:0000256" key="11">
    <source>
        <dbReference type="SAM" id="Phobius"/>
    </source>
</evidence>
<sequence>NLYWQHVDYKAYPERLTNRYGGESASKLLPVDIIITTTDPFKEPALMTANTVLSVLALDYPVEKIACYVSDDGASPITFYSLVETLSFAKKWVPFCMKFNVETRAPFMYFSKQKKPSDPDFAREWLDMKGEYESLQKKISEALETGKAPLDSISQKAIEGFVYRSADIRNHSSVVQVIHENKKGEENEGVNLPHLIYVAREKRPMVGHHYKAGAMNVMARVSGIMTNAPYILNLDCDMHVSNPKAIQEAMCFFIGCPCERESGFVQFPQLFYGGLKDDPLGNQHKILMNTLGKGMNGIQGPIYFGTCCFHRRKGLYGVRPTTNKEKSQGKDSHHFSSFFSEESLRSTFGESSTLVASAQTIMRDTGFKIHSSPSLLEEEALKVASCTYETRTAWGKEVGWIYGTTVEDVMTGLKVHSLGWNSIYYVPEKPTFMGRTPVNSPDALVQLQRGGTGLLEIFISKSSPFLGMNRHIPLRQRMVYVYLVIWPTCSVPTLCYTILPAFSLLSGKSFLPKIQDPNFTVVVAMFLSLYGFKILEHILNGCSTREWLNNQRMWFIVSISSWIFSFFDVGMKIVGLSETVFVVTPKGSGDEEQVNEGDFTFGSSPLFIPPTTVLLINLAVIFYNIIGFVGGLHGIKDMQLAEFFCSVWVVFNLVPFLKGLVRKGKGGLPWNIVISSTALVLFVWSIIVRLGNFG</sequence>
<keyword evidence="3" id="KW-0808">Transferase</keyword>
<name>A0AA38FP68_TAXCH</name>
<protein>
    <recommendedName>
        <fullName evidence="14">Cellulose synthase-like protein H1</fullName>
    </recommendedName>
</protein>
<dbReference type="GO" id="GO:0016020">
    <property type="term" value="C:membrane"/>
    <property type="evidence" value="ECO:0007669"/>
    <property type="project" value="InterPro"/>
</dbReference>
<keyword evidence="5 11" id="KW-1133">Transmembrane helix</keyword>
<dbReference type="OMA" id="WENKERL"/>
<dbReference type="GO" id="GO:0030244">
    <property type="term" value="P:cellulose biosynthetic process"/>
    <property type="evidence" value="ECO:0007669"/>
    <property type="project" value="InterPro"/>
</dbReference>
<evidence type="ECO:0000313" key="13">
    <source>
        <dbReference type="Proteomes" id="UP000824469"/>
    </source>
</evidence>
<feature type="transmembrane region" description="Helical" evidence="11">
    <location>
        <begin position="554"/>
        <end position="574"/>
    </location>
</feature>
<keyword evidence="7" id="KW-0961">Cell wall biogenesis/degradation</keyword>
<evidence type="ECO:0000256" key="5">
    <source>
        <dbReference type="ARBA" id="ARBA00022989"/>
    </source>
</evidence>
<comment type="caution">
    <text evidence="12">The sequence shown here is derived from an EMBL/GenBank/DDBJ whole genome shotgun (WGS) entry which is preliminary data.</text>
</comment>
<keyword evidence="13" id="KW-1185">Reference proteome</keyword>
<dbReference type="GO" id="GO:0012505">
    <property type="term" value="C:endomembrane system"/>
    <property type="evidence" value="ECO:0007669"/>
    <property type="project" value="UniProtKB-SubCell"/>
</dbReference>
<feature type="transmembrane region" description="Helical" evidence="11">
    <location>
        <begin position="519"/>
        <end position="542"/>
    </location>
</feature>
<evidence type="ECO:0000256" key="9">
    <source>
        <dbReference type="PIRSR" id="PIRSR605150-2"/>
    </source>
</evidence>